<dbReference type="InterPro" id="IPR001775">
    <property type="entry name" value="GspD/PilQ"/>
</dbReference>
<feature type="domain" description="NolW-like" evidence="10">
    <location>
        <begin position="252"/>
        <end position="310"/>
    </location>
</feature>
<dbReference type="AlphaFoldDB" id="A0A143PRI8"/>
<dbReference type="Pfam" id="PF00263">
    <property type="entry name" value="Secretin"/>
    <property type="match status" value="1"/>
</dbReference>
<evidence type="ECO:0000256" key="6">
    <source>
        <dbReference type="RuleBase" id="RU004004"/>
    </source>
</evidence>
<proteinExistence type="inferred from homology"/>
<reference evidence="11 12" key="1">
    <citation type="journal article" date="2016" name="Genome Announc.">
        <title>First Complete Genome Sequence of a Subdivision 6 Acidobacterium Strain.</title>
        <authorList>
            <person name="Huang S."/>
            <person name="Vieira S."/>
            <person name="Bunk B."/>
            <person name="Riedel T."/>
            <person name="Sproer C."/>
            <person name="Overmann J."/>
        </authorList>
    </citation>
    <scope>NUCLEOTIDE SEQUENCE [LARGE SCALE GENOMIC DNA]</scope>
    <source>
        <strain evidence="12">DSM 100886 HEG_-6_39</strain>
    </source>
</reference>
<dbReference type="PANTHER" id="PTHR30332:SF17">
    <property type="entry name" value="TYPE IV PILIATION SYSTEM PROTEIN DR_0774-RELATED"/>
    <property type="match status" value="1"/>
</dbReference>
<comment type="similarity">
    <text evidence="5">Belongs to the bacterial secretin family.</text>
</comment>
<evidence type="ECO:0000313" key="11">
    <source>
        <dbReference type="EMBL" id="AMY10956.1"/>
    </source>
</evidence>
<evidence type="ECO:0000259" key="10">
    <source>
        <dbReference type="Pfam" id="PF03958"/>
    </source>
</evidence>
<keyword evidence="3" id="KW-0472">Membrane</keyword>
<dbReference type="InterPro" id="IPR004846">
    <property type="entry name" value="T2SS/T3SS_dom"/>
</dbReference>
<dbReference type="STRING" id="1855912.LuPra_04200"/>
<dbReference type="PROSITE" id="PS51257">
    <property type="entry name" value="PROKAR_LIPOPROTEIN"/>
    <property type="match status" value="1"/>
</dbReference>
<evidence type="ECO:0000259" key="9">
    <source>
        <dbReference type="Pfam" id="PF00263"/>
    </source>
</evidence>
<dbReference type="OrthoDB" id="9775455at2"/>
<dbReference type="Proteomes" id="UP000076079">
    <property type="component" value="Chromosome"/>
</dbReference>
<feature type="compositionally biased region" description="Pro residues" evidence="7">
    <location>
        <begin position="578"/>
        <end position="587"/>
    </location>
</feature>
<dbReference type="Gene3D" id="3.30.1370.120">
    <property type="match status" value="1"/>
</dbReference>
<dbReference type="InterPro" id="IPR050810">
    <property type="entry name" value="Bact_Secretion_Sys_Channel"/>
</dbReference>
<feature type="repeat" description="TPR" evidence="4">
    <location>
        <begin position="81"/>
        <end position="114"/>
    </location>
</feature>
<dbReference type="GO" id="GO:0015627">
    <property type="term" value="C:type II protein secretion system complex"/>
    <property type="evidence" value="ECO:0007669"/>
    <property type="project" value="TreeGrafter"/>
</dbReference>
<dbReference type="InterPro" id="IPR005644">
    <property type="entry name" value="NolW-like"/>
</dbReference>
<keyword evidence="4" id="KW-0802">TPR repeat</keyword>
<organism evidence="11 12">
    <name type="scientific">Luteitalea pratensis</name>
    <dbReference type="NCBI Taxonomy" id="1855912"/>
    <lineage>
        <taxon>Bacteria</taxon>
        <taxon>Pseudomonadati</taxon>
        <taxon>Acidobacteriota</taxon>
        <taxon>Vicinamibacteria</taxon>
        <taxon>Vicinamibacterales</taxon>
        <taxon>Vicinamibacteraceae</taxon>
        <taxon>Luteitalea</taxon>
    </lineage>
</organism>
<dbReference type="GO" id="GO:0009279">
    <property type="term" value="C:cell outer membrane"/>
    <property type="evidence" value="ECO:0007669"/>
    <property type="project" value="UniProtKB-SubCell"/>
</dbReference>
<evidence type="ECO:0000313" key="12">
    <source>
        <dbReference type="Proteomes" id="UP000076079"/>
    </source>
</evidence>
<comment type="subcellular location">
    <subcellularLocation>
        <location evidence="6">Cell outer membrane</location>
    </subcellularLocation>
    <subcellularLocation>
        <location evidence="1">Membrane</location>
    </subcellularLocation>
</comment>
<reference evidence="12" key="2">
    <citation type="submission" date="2016-04" db="EMBL/GenBank/DDBJ databases">
        <title>First Complete Genome Sequence of a Subdivision 6 Acidobacterium.</title>
        <authorList>
            <person name="Huang S."/>
            <person name="Vieira S."/>
            <person name="Bunk B."/>
            <person name="Riedel T."/>
            <person name="Sproeer C."/>
            <person name="Overmann J."/>
        </authorList>
    </citation>
    <scope>NUCLEOTIDE SEQUENCE [LARGE SCALE GENOMIC DNA]</scope>
    <source>
        <strain evidence="12">DSM 100886 HEG_-6_39</strain>
    </source>
</reference>
<dbReference type="SUPFAM" id="SSF48452">
    <property type="entry name" value="TPR-like"/>
    <property type="match status" value="1"/>
</dbReference>
<dbReference type="PRINTS" id="PR00811">
    <property type="entry name" value="BCTERIALGSPD"/>
</dbReference>
<feature type="region of interest" description="Disordered" evidence="7">
    <location>
        <begin position="558"/>
        <end position="626"/>
    </location>
</feature>
<feature type="chain" id="PRO_5007511900" evidence="8">
    <location>
        <begin position="31"/>
        <end position="626"/>
    </location>
</feature>
<dbReference type="PANTHER" id="PTHR30332">
    <property type="entry name" value="PROBABLE GENERAL SECRETION PATHWAY PROTEIN D"/>
    <property type="match status" value="1"/>
</dbReference>
<dbReference type="InterPro" id="IPR011990">
    <property type="entry name" value="TPR-like_helical_dom_sf"/>
</dbReference>
<evidence type="ECO:0000256" key="3">
    <source>
        <dbReference type="ARBA" id="ARBA00023136"/>
    </source>
</evidence>
<protein>
    <submittedName>
        <fullName evidence="11">Pullulanase secretion envelope PulD</fullName>
    </submittedName>
</protein>
<dbReference type="GO" id="GO:0009306">
    <property type="term" value="P:protein secretion"/>
    <property type="evidence" value="ECO:0007669"/>
    <property type="project" value="InterPro"/>
</dbReference>
<keyword evidence="12" id="KW-1185">Reference proteome</keyword>
<feature type="compositionally biased region" description="Gly residues" evidence="7">
    <location>
        <begin position="560"/>
        <end position="570"/>
    </location>
</feature>
<feature type="domain" description="Type II/III secretion system secretin-like" evidence="9">
    <location>
        <begin position="380"/>
        <end position="545"/>
    </location>
</feature>
<dbReference type="Gene3D" id="1.25.40.10">
    <property type="entry name" value="Tetratricopeptide repeat domain"/>
    <property type="match status" value="1"/>
</dbReference>
<dbReference type="Pfam" id="PF03958">
    <property type="entry name" value="Secretin_N"/>
    <property type="match status" value="1"/>
</dbReference>
<feature type="signal peptide" evidence="8">
    <location>
        <begin position="1"/>
        <end position="30"/>
    </location>
</feature>
<dbReference type="InterPro" id="IPR038591">
    <property type="entry name" value="NolW-like_sf"/>
</dbReference>
<evidence type="ECO:0000256" key="1">
    <source>
        <dbReference type="ARBA" id="ARBA00004370"/>
    </source>
</evidence>
<dbReference type="PRINTS" id="PR01032">
    <property type="entry name" value="PHAGEIV"/>
</dbReference>
<accession>A0A143PRI8</accession>
<evidence type="ECO:0000256" key="2">
    <source>
        <dbReference type="ARBA" id="ARBA00022729"/>
    </source>
</evidence>
<dbReference type="RefSeq" id="WP_157899490.1">
    <property type="nucleotide sequence ID" value="NZ_CP015136.1"/>
</dbReference>
<dbReference type="EMBL" id="CP015136">
    <property type="protein sequence ID" value="AMY10956.1"/>
    <property type="molecule type" value="Genomic_DNA"/>
</dbReference>
<keyword evidence="2 8" id="KW-0732">Signal</keyword>
<dbReference type="InterPro" id="IPR019734">
    <property type="entry name" value="TPR_rpt"/>
</dbReference>
<gene>
    <name evidence="11" type="primary">pulD</name>
    <name evidence="11" type="ORF">LuPra_04200</name>
</gene>
<sequence length="626" mass="67669" precursor="true">MSSRRSDRGGPRAAARLAIGLVLASTLASCATTPDAYKVGQLAEQREDFDHAIVAYTQAQVADPDDKEIAVVLKRAKLRASAQHLAKGRRLAGGGTYEEALLEFELALELNPANADAETAVRETRTALRTKMAIRKDGGTQLESLISRARALPMQGRELPDVTLPDSVVFREAGSRDVLTSLARFAGISIVFDPQFRSVPMSIDLRGSTLPSALDAIARATGTFWRVTAPSTVTVVPDTAAKRREYEEEVIRTFYLSNADLKETLDLLRIVVDARRLSPITATNAISIKDTPERIEAASRLIAAIDKARAEVVIDVELLEVDRTRFKQYGIQILSPGNDVGIAGQIDINQPGGLTLEQLTNLGKGDVFFTNLPGLYYRLLKQDTDTRVLANPQLRTSDGLPAQARFGEEVPVPQVTFAPIATGGVNQQPITSFTYRNVGVNIDITPRAHHDDDVSLAVKIEVSSVAGTGYSGLPTFNTRAITTTIRLHDGETNLLAGLIRDNERTILKGIPGLSDIPVVGKIFASNERETQQTDVVLMLTPRIIRVLDLDEEDLRPFLAGRGGGPAGGPFEGTVTPLPIRPAQPPQPDADNPPGAQPFPQLPSIPEQRTVPPRTLPPAPNPPTPPR</sequence>
<dbReference type="PATRIC" id="fig|1813736.3.peg.4439"/>
<keyword evidence="6" id="KW-0813">Transport</keyword>
<dbReference type="PROSITE" id="PS50005">
    <property type="entry name" value="TPR"/>
    <property type="match status" value="1"/>
</dbReference>
<evidence type="ECO:0000256" key="5">
    <source>
        <dbReference type="RuleBase" id="RU004003"/>
    </source>
</evidence>
<evidence type="ECO:0000256" key="7">
    <source>
        <dbReference type="SAM" id="MobiDB-lite"/>
    </source>
</evidence>
<evidence type="ECO:0000256" key="4">
    <source>
        <dbReference type="PROSITE-ProRule" id="PRU00339"/>
    </source>
</evidence>
<name>A0A143PRI8_LUTPR</name>
<dbReference type="KEGG" id="abac:LuPra_04200"/>
<feature type="compositionally biased region" description="Pro residues" evidence="7">
    <location>
        <begin position="613"/>
        <end position="626"/>
    </location>
</feature>
<evidence type="ECO:0000256" key="8">
    <source>
        <dbReference type="SAM" id="SignalP"/>
    </source>
</evidence>